<dbReference type="EMBL" id="VIEB01000189">
    <property type="protein sequence ID" value="TQE01696.1"/>
    <property type="molecule type" value="Genomic_DNA"/>
</dbReference>
<reference evidence="1 2" key="1">
    <citation type="journal article" date="2019" name="G3 (Bethesda)">
        <title>Sequencing of a Wild Apple (Malus baccata) Genome Unravels the Differences Between Cultivated and Wild Apple Species Regarding Disease Resistance and Cold Tolerance.</title>
        <authorList>
            <person name="Chen X."/>
        </authorList>
    </citation>
    <scope>NUCLEOTIDE SEQUENCE [LARGE SCALE GENOMIC DNA]</scope>
    <source>
        <strain evidence="2">cv. Shandingzi</strain>
        <tissue evidence="1">Leaves</tissue>
    </source>
</reference>
<name>A0A540MSB9_MALBA</name>
<accession>A0A540MSB9</accession>
<proteinExistence type="predicted"/>
<comment type="caution">
    <text evidence="1">The sequence shown here is derived from an EMBL/GenBank/DDBJ whole genome shotgun (WGS) entry which is preliminary data.</text>
</comment>
<evidence type="ECO:0000313" key="2">
    <source>
        <dbReference type="Proteomes" id="UP000315295"/>
    </source>
</evidence>
<sequence length="124" mass="13430">MTSNSEPSLSLHHLSLVLGDEADVGVKERDEVGDLDDIVLGGDAAEEDAVDDRGPVLESVEHQLYVGILCDLDDIKLRTVVAVAPPISRFFSSTNIPIISTSRWSNTTIVSGMRFEVDHHALCS</sequence>
<dbReference type="AlphaFoldDB" id="A0A540MSB9"/>
<gene>
    <name evidence="1" type="ORF">C1H46_012640</name>
</gene>
<organism evidence="1 2">
    <name type="scientific">Malus baccata</name>
    <name type="common">Siberian crab apple</name>
    <name type="synonym">Pyrus baccata</name>
    <dbReference type="NCBI Taxonomy" id="106549"/>
    <lineage>
        <taxon>Eukaryota</taxon>
        <taxon>Viridiplantae</taxon>
        <taxon>Streptophyta</taxon>
        <taxon>Embryophyta</taxon>
        <taxon>Tracheophyta</taxon>
        <taxon>Spermatophyta</taxon>
        <taxon>Magnoliopsida</taxon>
        <taxon>eudicotyledons</taxon>
        <taxon>Gunneridae</taxon>
        <taxon>Pentapetalae</taxon>
        <taxon>rosids</taxon>
        <taxon>fabids</taxon>
        <taxon>Rosales</taxon>
        <taxon>Rosaceae</taxon>
        <taxon>Amygdaloideae</taxon>
        <taxon>Maleae</taxon>
        <taxon>Malus</taxon>
    </lineage>
</organism>
<dbReference type="Proteomes" id="UP000315295">
    <property type="component" value="Unassembled WGS sequence"/>
</dbReference>
<evidence type="ECO:0000313" key="1">
    <source>
        <dbReference type="EMBL" id="TQE01696.1"/>
    </source>
</evidence>
<keyword evidence="2" id="KW-1185">Reference proteome</keyword>
<protein>
    <submittedName>
        <fullName evidence="1">Uncharacterized protein</fullName>
    </submittedName>
</protein>